<proteinExistence type="predicted"/>
<gene>
    <name evidence="3" type="ORF">SAMN05444164_0748</name>
</gene>
<accession>A0A1H4NXI7</accession>
<reference evidence="3 4" key="1">
    <citation type="submission" date="2016-10" db="EMBL/GenBank/DDBJ databases">
        <authorList>
            <person name="de Groot N.N."/>
        </authorList>
    </citation>
    <scope>NUCLEOTIDE SEQUENCE [LARGE SCALE GENOMIC DNA]</scope>
    <source>
        <strain evidence="3 4">MT12</strain>
    </source>
</reference>
<dbReference type="Pfam" id="PF06791">
    <property type="entry name" value="TMP_2"/>
    <property type="match status" value="1"/>
</dbReference>
<feature type="coiled-coil region" evidence="1">
    <location>
        <begin position="678"/>
        <end position="753"/>
    </location>
</feature>
<sequence>MAGVALSSLRVTSDFDAAGYVRGAAQKVDADNKMIASDKARNAALAQSDAALAKIPGGMTSVSKALLDGYGAGAQFEAIIRRIGNAADRGMGLDRVNLLLDAAYQKFGLTADAASLAEKGFVSISGAVTQLNEQYSVHAEVATRAAAAIEQLAAAQKSQAAINSTLGIGGDTTKSAQESADAFMAQYGGLAGVARAQAEEAGKAFSQDLDQLMIAGAAKSAKDSASVFDQNLRQLDEIATQRAQQAGANFQRSLTEALGGGGAAATSLGATYEALAAEMQRLDQIDQARAAHVAQSTQQAIAQAYGFDQVTKSARVSAAAFMEIDAAGAALAAEFDEAAAAEQKAVAAAEQLRAQLNPLQAEMINLGKQTAANRQLLNDGVISTAEYEQAQVLLAKRLTDVQMQLKNTSSTGRVASGELVNLSYQLNDVVTGLALGQSPFMILAQQGGQVFQIFQSSKASITDFAATIGSKFLGLLSVSRVVWGGIAAAVGLGIAALISYQSKQSEVQRSLLGAGRASGATVGSINSVADAGASRTGLSVNEARELATALAQTGKVANDNILPIVKMGKDIATVYGTDAAEAAKMLADAFADPVKGADDLNQRLGFLDGATKQLITNLVAQNNVYAAQVVLANAVKTGLLDVSTTVSTTKSAWTALGNAVSNAWASIGKSIYNVLNPLQGLDAQLDAAKRKLDLLQKTGGRTVDPDTGMLGAIADPAAIAAAQAQIEKLTAALQRQKTAADDARNAQQSLAQQQAIRTALPQIAQTQDLQNQLKLLQDLAAAPDVDQKLAKVGQSMDQLQRSIIATSAALAAIPKNALVDFLGNAASPAERLAAGLEQIRAKSAQINASPADTSRATSALQLDIASSVQSARMSALGQSAGVADSVKQKFLELQRAQEAGAGLTAKQIQDQLALARAQADGSLQIKAQVDATTIQAATIGMSAGAAAEYTAKMTALADAVRNHKELTDQDKAAIDAQAKALGAAAQANALKQIQNDIRFGRQTALLSPDDVQIAQQLKSVYPDVAAALASVEAQALRTNAAIGQASSTISSDLVTGITDALDGTKSFGQAFTDTSKLVIRAIEEMIIKLLVVGPLMRSLQSSFSGLGGGADLGSLLGSAGVSFGSPGTAGSNLFGPVAPSALGNVFARGNIIPFARGGVVTRPTLFPMANGGTGLMGEAGEEAVMPLRRGPDGRLGVSAGGLGGAANDNSASGNVVVNIYNAPSGSDPQTSVSRTNNGSQVDIVFKNAVTGLMVDDAAKNGPISQAISSRQRGFGS</sequence>
<dbReference type="OrthoDB" id="7365668at2"/>
<dbReference type="EMBL" id="FNTH01000001">
    <property type="protein sequence ID" value="SEB99362.1"/>
    <property type="molecule type" value="Genomic_DNA"/>
</dbReference>
<evidence type="ECO:0000313" key="4">
    <source>
        <dbReference type="Proteomes" id="UP000198992"/>
    </source>
</evidence>
<keyword evidence="1" id="KW-0175">Coiled coil</keyword>
<organism evidence="3 4">
    <name type="scientific">Bradyrhizobium erythrophlei</name>
    <dbReference type="NCBI Taxonomy" id="1437360"/>
    <lineage>
        <taxon>Bacteria</taxon>
        <taxon>Pseudomonadati</taxon>
        <taxon>Pseudomonadota</taxon>
        <taxon>Alphaproteobacteria</taxon>
        <taxon>Hyphomicrobiales</taxon>
        <taxon>Nitrobacteraceae</taxon>
        <taxon>Bradyrhizobium</taxon>
    </lineage>
</organism>
<evidence type="ECO:0000256" key="1">
    <source>
        <dbReference type="SAM" id="Coils"/>
    </source>
</evidence>
<name>A0A1H4NXI7_9BRAD</name>
<dbReference type="RefSeq" id="WP_092114353.1">
    <property type="nucleotide sequence ID" value="NZ_FNTH01000001.1"/>
</dbReference>
<dbReference type="AlphaFoldDB" id="A0A1H4NXI7"/>
<dbReference type="Proteomes" id="UP000198992">
    <property type="component" value="Unassembled WGS sequence"/>
</dbReference>
<evidence type="ECO:0000259" key="2">
    <source>
        <dbReference type="Pfam" id="PF06791"/>
    </source>
</evidence>
<feature type="domain" description="Bacteriophage tail tape measure N-terminal" evidence="2">
    <location>
        <begin position="415"/>
        <end position="615"/>
    </location>
</feature>
<dbReference type="InterPro" id="IPR009628">
    <property type="entry name" value="Phage_tape_measure_N"/>
</dbReference>
<evidence type="ECO:0000313" key="3">
    <source>
        <dbReference type="EMBL" id="SEB99362.1"/>
    </source>
</evidence>
<protein>
    <submittedName>
        <fullName evidence="3">Phage-related minor tail protein</fullName>
    </submittedName>
</protein>